<evidence type="ECO:0000313" key="11">
    <source>
        <dbReference type="Proteomes" id="UP000187085"/>
    </source>
</evidence>
<dbReference type="EMBL" id="MRDE01000064">
    <property type="protein sequence ID" value="OMH24215.1"/>
    <property type="molecule type" value="Genomic_DNA"/>
</dbReference>
<evidence type="ECO:0000256" key="4">
    <source>
        <dbReference type="ARBA" id="ARBA00022605"/>
    </source>
</evidence>
<comment type="subcellular location">
    <subcellularLocation>
        <location evidence="8">Cytoplasm</location>
    </subcellularLocation>
</comment>
<dbReference type="EC" id="5.1.1.7" evidence="3 8"/>
<organism evidence="10 11">
    <name type="scientific">Tersicoccus phoenicis</name>
    <dbReference type="NCBI Taxonomy" id="554083"/>
    <lineage>
        <taxon>Bacteria</taxon>
        <taxon>Bacillati</taxon>
        <taxon>Actinomycetota</taxon>
        <taxon>Actinomycetes</taxon>
        <taxon>Micrococcales</taxon>
        <taxon>Micrococcaceae</taxon>
        <taxon>Tersicoccus</taxon>
    </lineage>
</organism>
<dbReference type="PANTHER" id="PTHR31689">
    <property type="entry name" value="DIAMINOPIMELATE EPIMERASE, CHLOROPLASTIC"/>
    <property type="match status" value="1"/>
</dbReference>
<comment type="caution">
    <text evidence="8">Lacks conserved residue(s) required for the propagation of feature annotation.</text>
</comment>
<dbReference type="Gene3D" id="3.10.310.10">
    <property type="entry name" value="Diaminopimelate Epimerase, Chain A, domain 1"/>
    <property type="match status" value="2"/>
</dbReference>
<sequence>MHDDALARAAERWAGLPLTKGHGTGNDFVLLADPDGNRPVDESTAAALCDRHRGVGADGLIRAVPSRLLPEGRALLATEPAAQWFMDYRNADGSLSEMCGNGVRVFAEFLRREGLVAVEPGAVLPVGTRGGVKVVRIVEDGYAVDMGPWSLVDPAVARERGADARVRTDGVDVDRPALSISMGNPHTVVALASRAELDHLVLLRAPTVEPRPPAGTNVEFVVPADPLIGPDGVADLAMRVHERGVGETQSCGTGACAAAAAIRFWAGPGAPDRYRIAVPGGVLGVAFIPAADGTEHVELSGPAVLVGRIDLL</sequence>
<gene>
    <name evidence="8" type="primary">dapF</name>
    <name evidence="10" type="ORF">BKD30_09570</name>
</gene>
<dbReference type="InterPro" id="IPR018510">
    <property type="entry name" value="DAP_epimerase_AS"/>
</dbReference>
<feature type="site" description="Could be important to modulate the pK values of the two catalytic cysteine residues" evidence="8">
    <location>
        <position position="186"/>
    </location>
</feature>
<keyword evidence="4 8" id="KW-0028">Amino-acid biosynthesis</keyword>
<dbReference type="InterPro" id="IPR001653">
    <property type="entry name" value="DAP_epimerase_DapF"/>
</dbReference>
<evidence type="ECO:0000256" key="8">
    <source>
        <dbReference type="HAMAP-Rule" id="MF_00197"/>
    </source>
</evidence>
<proteinExistence type="inferred from homology"/>
<comment type="function">
    <text evidence="8">Catalyzes the stereoinversion of LL-2,6-diaminopimelate (L,L-DAP) to meso-diaminopimelate (meso-DAP), a precursor of L-lysine and an essential component of the bacterial peptidoglycan.</text>
</comment>
<evidence type="ECO:0000256" key="6">
    <source>
        <dbReference type="ARBA" id="ARBA00023235"/>
    </source>
</evidence>
<feature type="binding site" evidence="8">
    <location>
        <begin position="242"/>
        <end position="243"/>
    </location>
    <ligand>
        <name>substrate</name>
    </ligand>
</feature>
<feature type="binding site" evidence="8">
    <location>
        <position position="184"/>
    </location>
    <ligand>
        <name>substrate</name>
    </ligand>
</feature>
<feature type="active site" description="Proton acceptor" evidence="8">
    <location>
        <position position="251"/>
    </location>
</feature>
<comment type="pathway">
    <text evidence="1 8">Amino-acid biosynthesis; L-lysine biosynthesis via DAP pathway; DL-2,6-diaminopimelate from LL-2,6-diaminopimelate: step 1/1.</text>
</comment>
<dbReference type="UniPathway" id="UPA00034">
    <property type="reaction ID" value="UER00025"/>
</dbReference>
<dbReference type="PROSITE" id="PS01326">
    <property type="entry name" value="DAP_EPIMERASE"/>
    <property type="match status" value="1"/>
</dbReference>
<feature type="binding site" evidence="8">
    <location>
        <position position="26"/>
    </location>
    <ligand>
        <name>substrate</name>
    </ligand>
</feature>
<dbReference type="GO" id="GO:0005829">
    <property type="term" value="C:cytosol"/>
    <property type="evidence" value="ECO:0007669"/>
    <property type="project" value="TreeGrafter"/>
</dbReference>
<dbReference type="SUPFAM" id="SSF54506">
    <property type="entry name" value="Diaminopimelate epimerase-like"/>
    <property type="match status" value="2"/>
</dbReference>
<evidence type="ECO:0000256" key="3">
    <source>
        <dbReference type="ARBA" id="ARBA00013080"/>
    </source>
</evidence>
<name>A0A1R1L9J0_9MICC</name>
<dbReference type="Pfam" id="PF01678">
    <property type="entry name" value="DAP_epimerase"/>
    <property type="match status" value="2"/>
</dbReference>
<dbReference type="STRING" id="554083.BKD30_09570"/>
<reference evidence="10 11" key="1">
    <citation type="submission" date="2016-12" db="EMBL/GenBank/DDBJ databases">
        <title>Draft genome of Tersicoccus phoenicis 1P05MA.</title>
        <authorList>
            <person name="Nakajima Y."/>
            <person name="Yoshizawa S."/>
            <person name="Nakamura K."/>
            <person name="Ogura Y."/>
            <person name="Hayashi T."/>
            <person name="Kogure K."/>
        </authorList>
    </citation>
    <scope>NUCLEOTIDE SEQUENCE [LARGE SCALE GENOMIC DNA]</scope>
    <source>
        <strain evidence="10 11">1p05MA</strain>
    </source>
</reference>
<protein>
    <recommendedName>
        <fullName evidence="3 8">Diaminopimelate epimerase</fullName>
        <shortName evidence="8">DAP epimerase</shortName>
        <ecNumber evidence="3 8">5.1.1.7</ecNumber>
    </recommendedName>
    <alternativeName>
        <fullName evidence="8">PLP-independent amino acid racemase</fullName>
    </alternativeName>
</protein>
<comment type="caution">
    <text evidence="10">The sequence shown here is derived from an EMBL/GenBank/DDBJ whole genome shotgun (WGS) entry which is preliminary data.</text>
</comment>
<feature type="binding site" evidence="8">
    <location>
        <begin position="100"/>
        <end position="101"/>
    </location>
    <ligand>
        <name>substrate</name>
    </ligand>
</feature>
<evidence type="ECO:0000256" key="5">
    <source>
        <dbReference type="ARBA" id="ARBA00023154"/>
    </source>
</evidence>
<dbReference type="Proteomes" id="UP000187085">
    <property type="component" value="Unassembled WGS sequence"/>
</dbReference>
<feature type="site" description="Could be important to modulate the pK values of the two catalytic cysteine residues" evidence="8">
    <location>
        <position position="242"/>
    </location>
</feature>
<dbReference type="GO" id="GO:0009089">
    <property type="term" value="P:lysine biosynthetic process via diaminopimelate"/>
    <property type="evidence" value="ECO:0007669"/>
    <property type="project" value="UniProtKB-UniRule"/>
</dbReference>
<evidence type="ECO:0000256" key="9">
    <source>
        <dbReference type="PROSITE-ProRule" id="PRU10125"/>
    </source>
</evidence>
<feature type="active site" evidence="9">
    <location>
        <position position="99"/>
    </location>
</feature>
<comment type="subunit">
    <text evidence="8">Homodimer.</text>
</comment>
<feature type="active site" description="Proton donor" evidence="8">
    <location>
        <position position="99"/>
    </location>
</feature>
<evidence type="ECO:0000313" key="10">
    <source>
        <dbReference type="EMBL" id="OMH24215.1"/>
    </source>
</evidence>
<dbReference type="HAMAP" id="MF_00197">
    <property type="entry name" value="DAP_epimerase"/>
    <property type="match status" value="1"/>
</dbReference>
<keyword evidence="8" id="KW-0963">Cytoplasm</keyword>
<comment type="similarity">
    <text evidence="2 8">Belongs to the diaminopimelate epimerase family.</text>
</comment>
<feature type="binding site" evidence="8">
    <location>
        <position position="217"/>
    </location>
    <ligand>
        <name>substrate</name>
    </ligand>
</feature>
<dbReference type="GO" id="GO:0008837">
    <property type="term" value="F:diaminopimelate epimerase activity"/>
    <property type="evidence" value="ECO:0007669"/>
    <property type="project" value="UniProtKB-UniRule"/>
</dbReference>
<evidence type="ECO:0000256" key="7">
    <source>
        <dbReference type="ARBA" id="ARBA00051712"/>
    </source>
</evidence>
<keyword evidence="6 8" id="KW-0413">Isomerase</keyword>
<dbReference type="NCBIfam" id="TIGR00652">
    <property type="entry name" value="DapF"/>
    <property type="match status" value="1"/>
</dbReference>
<feature type="binding site" evidence="8">
    <location>
        <begin position="252"/>
        <end position="253"/>
    </location>
    <ligand>
        <name>substrate</name>
    </ligand>
</feature>
<feature type="binding site" evidence="8">
    <location>
        <position position="90"/>
    </location>
    <ligand>
        <name>substrate</name>
    </ligand>
</feature>
<comment type="catalytic activity">
    <reaction evidence="7 8">
        <text>(2S,6S)-2,6-diaminopimelate = meso-2,6-diaminopimelate</text>
        <dbReference type="Rhea" id="RHEA:15393"/>
        <dbReference type="ChEBI" id="CHEBI:57609"/>
        <dbReference type="ChEBI" id="CHEBI:57791"/>
        <dbReference type="EC" id="5.1.1.7"/>
    </reaction>
</comment>
<keyword evidence="11" id="KW-1185">Reference proteome</keyword>
<evidence type="ECO:0000256" key="2">
    <source>
        <dbReference type="ARBA" id="ARBA00010219"/>
    </source>
</evidence>
<dbReference type="AlphaFoldDB" id="A0A1R1L9J0"/>
<evidence type="ECO:0000256" key="1">
    <source>
        <dbReference type="ARBA" id="ARBA00005196"/>
    </source>
</evidence>
<keyword evidence="5 8" id="KW-0457">Lysine biosynthesis</keyword>
<dbReference type="PANTHER" id="PTHR31689:SF0">
    <property type="entry name" value="DIAMINOPIMELATE EPIMERASE"/>
    <property type="match status" value="1"/>
</dbReference>
<accession>A0A1R1L9J0</accession>